<dbReference type="GO" id="GO:0005886">
    <property type="term" value="C:plasma membrane"/>
    <property type="evidence" value="ECO:0007669"/>
    <property type="project" value="UniProtKB-SubCell"/>
</dbReference>
<dbReference type="Pfam" id="PF01052">
    <property type="entry name" value="FliMN_C"/>
    <property type="match status" value="1"/>
</dbReference>
<keyword evidence="7" id="KW-0283">Flagellar rotation</keyword>
<organism evidence="12 13">
    <name type="scientific">Sphingorhabdus wooponensis</name>
    <dbReference type="NCBI Taxonomy" id="940136"/>
    <lineage>
        <taxon>Bacteria</taxon>
        <taxon>Pseudomonadati</taxon>
        <taxon>Pseudomonadota</taxon>
        <taxon>Alphaproteobacteria</taxon>
        <taxon>Sphingomonadales</taxon>
        <taxon>Sphingomonadaceae</taxon>
        <taxon>Sphingorhabdus</taxon>
    </lineage>
</organism>
<evidence type="ECO:0000256" key="5">
    <source>
        <dbReference type="ARBA" id="ARBA00022475"/>
    </source>
</evidence>
<dbReference type="RefSeq" id="WP_125229538.1">
    <property type="nucleotide sequence ID" value="NZ_RWJI01000001.1"/>
</dbReference>
<sequence>MSASLLLRQRTTAPDDFGWLRKLCENLGDAMCDFMAGHEQVEAKVQSVTEARYSEWYPSQPAFSLLMPFALGKDAGDLVLVVPGQLISQILDVQYGGLGKVPVRQEFSASEMRLALRLNAHFLTYVNTALQAVISDTVTALPMQTDVQAFHLPQYRDSIILAKIDVACSTLGSNAIHGFIGYAHAKKMVMRFAEANPSGVPADPEWKDKMQSATLRVPLPARAILTQTEVPVSRLLSLRPGDILPVMLPADVPLLVAGRRFARGTIGETNGRTALKIENMEGSDHE</sequence>
<evidence type="ECO:0000256" key="7">
    <source>
        <dbReference type="ARBA" id="ARBA00022779"/>
    </source>
</evidence>
<gene>
    <name evidence="12" type="ORF">D7D48_01085</name>
</gene>
<dbReference type="InterPro" id="IPR028976">
    <property type="entry name" value="CheC-like_sf"/>
</dbReference>
<dbReference type="GO" id="GO:0003774">
    <property type="term" value="F:cytoskeletal motor activity"/>
    <property type="evidence" value="ECO:0007669"/>
    <property type="project" value="InterPro"/>
</dbReference>
<dbReference type="Gene3D" id="3.40.1550.10">
    <property type="entry name" value="CheC-like"/>
    <property type="match status" value="1"/>
</dbReference>
<evidence type="ECO:0000256" key="2">
    <source>
        <dbReference type="ARBA" id="ARBA00004202"/>
    </source>
</evidence>
<dbReference type="Gene3D" id="2.30.330.10">
    <property type="entry name" value="SpoA-like"/>
    <property type="match status" value="1"/>
</dbReference>
<dbReference type="Proteomes" id="UP000268553">
    <property type="component" value="Unassembled WGS sequence"/>
</dbReference>
<dbReference type="InterPro" id="IPR036429">
    <property type="entry name" value="SpoA-like_sf"/>
</dbReference>
<dbReference type="GO" id="GO:0050918">
    <property type="term" value="P:positive chemotaxis"/>
    <property type="evidence" value="ECO:0007669"/>
    <property type="project" value="TreeGrafter"/>
</dbReference>
<dbReference type="SUPFAM" id="SSF101801">
    <property type="entry name" value="Surface presentation of antigens (SPOA)"/>
    <property type="match status" value="1"/>
</dbReference>
<comment type="subcellular location">
    <subcellularLocation>
        <location evidence="1">Bacterial flagellum basal body</location>
    </subcellularLocation>
    <subcellularLocation>
        <location evidence="2">Cell membrane</location>
        <topology evidence="2">Peripheral membrane protein</topology>
    </subcellularLocation>
</comment>
<accession>A0A3R8WJP0</accession>
<keyword evidence="5" id="KW-1003">Cell membrane</keyword>
<dbReference type="GO" id="GO:0071978">
    <property type="term" value="P:bacterial-type flagellum-dependent swarming motility"/>
    <property type="evidence" value="ECO:0007669"/>
    <property type="project" value="TreeGrafter"/>
</dbReference>
<comment type="function">
    <text evidence="10">FliM is one of three proteins (FliG, FliN, FliM) that forms the rotor-mounted switch complex (C ring), located at the base of the basal body. This complex interacts with the CheY and CheZ chemotaxis proteins, in addition to contacting components of the motor that determine the direction of flagellar rotation.</text>
</comment>
<keyword evidence="13" id="KW-1185">Reference proteome</keyword>
<name>A0A3R8WJP0_9SPHN</name>
<comment type="similarity">
    <text evidence="3">Belongs to the FliM family.</text>
</comment>
<evidence type="ECO:0000313" key="13">
    <source>
        <dbReference type="Proteomes" id="UP000268553"/>
    </source>
</evidence>
<evidence type="ECO:0000256" key="9">
    <source>
        <dbReference type="ARBA" id="ARBA00023143"/>
    </source>
</evidence>
<dbReference type="AlphaFoldDB" id="A0A3R8WJP0"/>
<feature type="domain" description="Flagellar motor switch protein FliN-like C-terminal" evidence="11">
    <location>
        <begin position="215"/>
        <end position="280"/>
    </location>
</feature>
<dbReference type="EMBL" id="RWJI01000001">
    <property type="protein sequence ID" value="RRQ51524.1"/>
    <property type="molecule type" value="Genomic_DNA"/>
</dbReference>
<dbReference type="InterPro" id="IPR001689">
    <property type="entry name" value="Flag_FliM"/>
</dbReference>
<dbReference type="OrthoDB" id="7421075at2"/>
<comment type="caution">
    <text evidence="12">The sequence shown here is derived from an EMBL/GenBank/DDBJ whole genome shotgun (WGS) entry which is preliminary data.</text>
</comment>
<keyword evidence="8" id="KW-0472">Membrane</keyword>
<evidence type="ECO:0000313" key="12">
    <source>
        <dbReference type="EMBL" id="RRQ51524.1"/>
    </source>
</evidence>
<evidence type="ECO:0000256" key="1">
    <source>
        <dbReference type="ARBA" id="ARBA00004117"/>
    </source>
</evidence>
<evidence type="ECO:0000256" key="6">
    <source>
        <dbReference type="ARBA" id="ARBA00022500"/>
    </source>
</evidence>
<evidence type="ECO:0000256" key="3">
    <source>
        <dbReference type="ARBA" id="ARBA00011049"/>
    </source>
</evidence>
<keyword evidence="6" id="KW-0145">Chemotaxis</keyword>
<dbReference type="InterPro" id="IPR001543">
    <property type="entry name" value="FliN-like_C"/>
</dbReference>
<protein>
    <recommendedName>
        <fullName evidence="4">Flagellar motor switch protein FliM</fullName>
    </recommendedName>
</protein>
<dbReference type="Pfam" id="PF02154">
    <property type="entry name" value="FliM"/>
    <property type="match status" value="1"/>
</dbReference>
<reference evidence="12 13" key="1">
    <citation type="submission" date="2018-12" db="EMBL/GenBank/DDBJ databases">
        <authorList>
            <person name="Kim S.-J."/>
            <person name="Jung G.-Y."/>
        </authorList>
    </citation>
    <scope>NUCLEOTIDE SEQUENCE [LARGE SCALE GENOMIC DNA]</scope>
    <source>
        <strain evidence="12 13">03SU3-P</strain>
    </source>
</reference>
<evidence type="ECO:0000256" key="10">
    <source>
        <dbReference type="ARBA" id="ARBA00025044"/>
    </source>
</evidence>
<proteinExistence type="inferred from homology"/>
<evidence type="ECO:0000256" key="8">
    <source>
        <dbReference type="ARBA" id="ARBA00023136"/>
    </source>
</evidence>
<evidence type="ECO:0000259" key="11">
    <source>
        <dbReference type="Pfam" id="PF01052"/>
    </source>
</evidence>
<keyword evidence="9" id="KW-0975">Bacterial flagellum</keyword>
<evidence type="ECO:0000256" key="4">
    <source>
        <dbReference type="ARBA" id="ARBA00021898"/>
    </source>
</evidence>
<dbReference type="GO" id="GO:0009425">
    <property type="term" value="C:bacterial-type flagellum basal body"/>
    <property type="evidence" value="ECO:0007669"/>
    <property type="project" value="UniProtKB-SubCell"/>
</dbReference>
<dbReference type="PANTHER" id="PTHR30034">
    <property type="entry name" value="FLAGELLAR MOTOR SWITCH PROTEIN FLIM"/>
    <property type="match status" value="1"/>
</dbReference>
<dbReference type="PANTHER" id="PTHR30034:SF6">
    <property type="entry name" value="YOP PROTEINS TRANSLOCATION PROTEIN Q"/>
    <property type="match status" value="1"/>
</dbReference>